<reference evidence="1 2" key="1">
    <citation type="submission" date="2018-05" db="EMBL/GenBank/DDBJ databases">
        <title>Evolution of GPA BGCs.</title>
        <authorList>
            <person name="Waglechner N."/>
            <person name="Wright G.D."/>
        </authorList>
    </citation>
    <scope>NUCLEOTIDE SEQUENCE [LARGE SCALE GENOMIC DNA]</scope>
    <source>
        <strain evidence="1 2">DSM 5908</strain>
    </source>
</reference>
<evidence type="ECO:0000313" key="1">
    <source>
        <dbReference type="EMBL" id="RSM42467.1"/>
    </source>
</evidence>
<accession>A0A428WHC2</accession>
<sequence length="75" mass="8457">MKIAGHWMAEELRAPDRRRHFVPQDARPWHDAAGAVMGWVADCGTACIPAGRRYLSELRDCAECVRLHPARTGCR</sequence>
<dbReference type="Proteomes" id="UP000286716">
    <property type="component" value="Unassembled WGS sequence"/>
</dbReference>
<gene>
    <name evidence="1" type="ORF">DMA12_21360</name>
</gene>
<evidence type="ECO:0000313" key="2">
    <source>
        <dbReference type="Proteomes" id="UP000286716"/>
    </source>
</evidence>
<comment type="caution">
    <text evidence="1">The sequence shown here is derived from an EMBL/GenBank/DDBJ whole genome shotgun (WGS) entry which is preliminary data.</text>
</comment>
<dbReference type="RefSeq" id="WP_020641519.1">
    <property type="nucleotide sequence ID" value="NZ_QHHU01000029.1"/>
</dbReference>
<dbReference type="EMBL" id="QHHU01000029">
    <property type="protein sequence ID" value="RSM42467.1"/>
    <property type="molecule type" value="Genomic_DNA"/>
</dbReference>
<name>A0A428WHC2_AMYBA</name>
<protein>
    <submittedName>
        <fullName evidence="1">Uncharacterized protein</fullName>
    </submittedName>
</protein>
<organism evidence="1 2">
    <name type="scientific">Amycolatopsis balhimycina DSM 5908</name>
    <dbReference type="NCBI Taxonomy" id="1081091"/>
    <lineage>
        <taxon>Bacteria</taxon>
        <taxon>Bacillati</taxon>
        <taxon>Actinomycetota</taxon>
        <taxon>Actinomycetes</taxon>
        <taxon>Pseudonocardiales</taxon>
        <taxon>Pseudonocardiaceae</taxon>
        <taxon>Amycolatopsis</taxon>
    </lineage>
</organism>
<proteinExistence type="predicted"/>
<keyword evidence="2" id="KW-1185">Reference proteome</keyword>
<dbReference type="AlphaFoldDB" id="A0A428WHC2"/>